<dbReference type="PROSITE" id="PS51257">
    <property type="entry name" value="PROKAR_LIPOPROTEIN"/>
    <property type="match status" value="1"/>
</dbReference>
<dbReference type="GO" id="GO:0009166">
    <property type="term" value="P:nucleotide catabolic process"/>
    <property type="evidence" value="ECO:0007669"/>
    <property type="project" value="InterPro"/>
</dbReference>
<keyword evidence="2" id="KW-0732">Signal</keyword>
<dbReference type="RefSeq" id="WP_200826862.1">
    <property type="nucleotide sequence ID" value="NZ_FNVQ01000006.1"/>
</dbReference>
<dbReference type="Gene3D" id="3.60.21.10">
    <property type="match status" value="1"/>
</dbReference>
<feature type="coiled-coil region" evidence="1">
    <location>
        <begin position="444"/>
        <end position="471"/>
    </location>
</feature>
<name>A0A1H6DF67_9GAMM</name>
<keyword evidence="4" id="KW-1185">Reference proteome</keyword>
<sequence>MIYDRTRRRLLHWLGAGMAVPALAGCAARQEISPQASTASGSVNAGAELELLYYADTLDTRAERLPALPALRLGPPSRQGQAPWLTGNAARSQLAGADTHVVDWFDAGAQAKSQIQVGGYACLGALLDQLRREADSRGVQTLTLENGQCWNGSGLAYLTQGESGVQGSSLLGSEIRVSSEERSLWPDRAAQLYAQAQRAGTQTLAGALDDSARSALGIKPYQLLQRGGIDIAVVAATDPYALDEQRSLKEWFESLSQQVQLARREAGLVILLADTGTGPALWLSQRLEGVDLILAARGQTLWPQLVGEPGRAPVCLPGSGGTGLFRIRIVGAAEGWQFQADYLPALVEKLDSVGREQQLLLQQRLDQQRALHAAWLDQPVARAPAELRRSDLFGGSWDQLIHEALSHEEQGQDYAGTTVLPGWRYEVPLAAGEWIRREHLLMLSASAEARLVEFEADMDGLEQLLEQSAGQLFTEPLLLDTSEDLPRILDFDYRFDYGRGRRIHQLHWRDKAPALGLDGRMNCRTLARGNGGDGEPLWQRLEQYLRGRPENWTLQTLARPQVQFVEGHPGWPTAAGGPA</sequence>
<reference evidence="3 4" key="1">
    <citation type="submission" date="2016-10" db="EMBL/GenBank/DDBJ databases">
        <authorList>
            <person name="de Groot N.N."/>
        </authorList>
    </citation>
    <scope>NUCLEOTIDE SEQUENCE [LARGE SCALE GENOMIC DNA]</scope>
    <source>
        <strain evidence="3 4">DSM 22012</strain>
    </source>
</reference>
<dbReference type="Proteomes" id="UP000236745">
    <property type="component" value="Unassembled WGS sequence"/>
</dbReference>
<proteinExistence type="predicted"/>
<evidence type="ECO:0000256" key="1">
    <source>
        <dbReference type="SAM" id="Coils"/>
    </source>
</evidence>
<dbReference type="InterPro" id="IPR006311">
    <property type="entry name" value="TAT_signal"/>
</dbReference>
<keyword evidence="1" id="KW-0175">Coiled coil</keyword>
<protein>
    <submittedName>
        <fullName evidence="3">2',3'-cyclic-nucleotide 2'-phosphodiesterase/5'-or 3'-nucleotidase, 5'-nucleotidase family</fullName>
    </submittedName>
</protein>
<dbReference type="SUPFAM" id="SSF56300">
    <property type="entry name" value="Metallo-dependent phosphatases"/>
    <property type="match status" value="1"/>
</dbReference>
<dbReference type="InterPro" id="IPR029052">
    <property type="entry name" value="Metallo-depent_PP-like"/>
</dbReference>
<dbReference type="GO" id="GO:0016787">
    <property type="term" value="F:hydrolase activity"/>
    <property type="evidence" value="ECO:0007669"/>
    <property type="project" value="InterPro"/>
</dbReference>
<accession>A0A1H6DF67</accession>
<evidence type="ECO:0000313" key="4">
    <source>
        <dbReference type="Proteomes" id="UP000236745"/>
    </source>
</evidence>
<dbReference type="Gene3D" id="3.90.780.10">
    <property type="entry name" value="5'-Nucleotidase, C-terminal domain"/>
    <property type="match status" value="1"/>
</dbReference>
<dbReference type="EMBL" id="FNVQ01000006">
    <property type="protein sequence ID" value="SEG84087.1"/>
    <property type="molecule type" value="Genomic_DNA"/>
</dbReference>
<dbReference type="InterPro" id="IPR036907">
    <property type="entry name" value="5'-Nucleotdase_C_sf"/>
</dbReference>
<feature type="chain" id="PRO_5009295913" evidence="2">
    <location>
        <begin position="25"/>
        <end position="579"/>
    </location>
</feature>
<gene>
    <name evidence="3" type="ORF">SAMN05444390_10679</name>
</gene>
<dbReference type="PROSITE" id="PS51318">
    <property type="entry name" value="TAT"/>
    <property type="match status" value="1"/>
</dbReference>
<feature type="signal peptide" evidence="2">
    <location>
        <begin position="1"/>
        <end position="24"/>
    </location>
</feature>
<organism evidence="3 4">
    <name type="scientific">Marinobacterium lutimaris</name>
    <dbReference type="NCBI Taxonomy" id="568106"/>
    <lineage>
        <taxon>Bacteria</taxon>
        <taxon>Pseudomonadati</taxon>
        <taxon>Pseudomonadota</taxon>
        <taxon>Gammaproteobacteria</taxon>
        <taxon>Oceanospirillales</taxon>
        <taxon>Oceanospirillaceae</taxon>
        <taxon>Marinobacterium</taxon>
    </lineage>
</organism>
<evidence type="ECO:0000313" key="3">
    <source>
        <dbReference type="EMBL" id="SEG84087.1"/>
    </source>
</evidence>
<dbReference type="AlphaFoldDB" id="A0A1H6DF67"/>
<evidence type="ECO:0000256" key="2">
    <source>
        <dbReference type="SAM" id="SignalP"/>
    </source>
</evidence>